<feature type="compositionally biased region" description="Polar residues" evidence="1">
    <location>
        <begin position="429"/>
        <end position="438"/>
    </location>
</feature>
<evidence type="ECO:0000313" key="2">
    <source>
        <dbReference type="EMBL" id="CAE6457011.1"/>
    </source>
</evidence>
<feature type="compositionally biased region" description="Gly residues" evidence="1">
    <location>
        <begin position="695"/>
        <end position="707"/>
    </location>
</feature>
<feature type="region of interest" description="Disordered" evidence="1">
    <location>
        <begin position="684"/>
        <end position="734"/>
    </location>
</feature>
<dbReference type="InterPro" id="IPR036871">
    <property type="entry name" value="PX_dom_sf"/>
</dbReference>
<dbReference type="GO" id="GO:0035091">
    <property type="term" value="F:phosphatidylinositol binding"/>
    <property type="evidence" value="ECO:0007669"/>
    <property type="project" value="InterPro"/>
</dbReference>
<protein>
    <recommendedName>
        <fullName evidence="4">PX domain-containing protein</fullName>
    </recommendedName>
</protein>
<name>A0A8H3BIW9_9AGAM</name>
<evidence type="ECO:0000256" key="1">
    <source>
        <dbReference type="SAM" id="MobiDB-lite"/>
    </source>
</evidence>
<feature type="compositionally biased region" description="Polar residues" evidence="1">
    <location>
        <begin position="454"/>
        <end position="463"/>
    </location>
</feature>
<feature type="compositionally biased region" description="Low complexity" evidence="1">
    <location>
        <begin position="477"/>
        <end position="487"/>
    </location>
</feature>
<gene>
    <name evidence="2" type="ORF">RDB_LOCUS79125</name>
</gene>
<feature type="region of interest" description="Disordered" evidence="1">
    <location>
        <begin position="373"/>
        <end position="439"/>
    </location>
</feature>
<dbReference type="Proteomes" id="UP000663888">
    <property type="component" value="Unassembled WGS sequence"/>
</dbReference>
<dbReference type="EMBL" id="CAJMWX010001048">
    <property type="protein sequence ID" value="CAE6457011.1"/>
    <property type="molecule type" value="Genomic_DNA"/>
</dbReference>
<dbReference type="Gene3D" id="3.30.1520.10">
    <property type="entry name" value="Phox-like domain"/>
    <property type="match status" value="1"/>
</dbReference>
<evidence type="ECO:0008006" key="4">
    <source>
        <dbReference type="Google" id="ProtNLM"/>
    </source>
</evidence>
<accession>A0A8H3BIW9</accession>
<dbReference type="AlphaFoldDB" id="A0A8H3BIW9"/>
<evidence type="ECO:0000313" key="3">
    <source>
        <dbReference type="Proteomes" id="UP000663888"/>
    </source>
</evidence>
<proteinExistence type="predicted"/>
<comment type="caution">
    <text evidence="2">The sequence shown here is derived from an EMBL/GenBank/DDBJ whole genome shotgun (WGS) entry which is preliminary data.</text>
</comment>
<feature type="compositionally biased region" description="Low complexity" evidence="1">
    <location>
        <begin position="408"/>
        <end position="419"/>
    </location>
</feature>
<feature type="compositionally biased region" description="Polar residues" evidence="1">
    <location>
        <begin position="252"/>
        <end position="264"/>
    </location>
</feature>
<organism evidence="2 3">
    <name type="scientific">Rhizoctonia solani</name>
    <dbReference type="NCBI Taxonomy" id="456999"/>
    <lineage>
        <taxon>Eukaryota</taxon>
        <taxon>Fungi</taxon>
        <taxon>Dikarya</taxon>
        <taxon>Basidiomycota</taxon>
        <taxon>Agaricomycotina</taxon>
        <taxon>Agaricomycetes</taxon>
        <taxon>Cantharellales</taxon>
        <taxon>Ceratobasidiaceae</taxon>
        <taxon>Rhizoctonia</taxon>
    </lineage>
</organism>
<sequence>MSFTHMGAGLASPDSSSSQMYRRGILIHCPQEFSVDIVPPMKEGSSWHYGLRVKPLPSLSMSPPPDGPLVDPRQKRVKGYEIHRKWEDCLDLQRVLEKEYTALAKARKSKGGKKGSSAAYGGRSLQRAASFDSLPTGPDPKTIPNDIHAFIPRLAAKSSLFRGASGSALVQQRSEEFNEFISALFAPGAPTLIDEARQTPAVREWFGFWRRDRDAMRRRDSERASIAPSTRRLSIAASDAPPLPTGHRDRSTSPYTSSPLAQTSYESTPIVLDTQHQPRPSHETTYGDLADALDTFPMPPTPRDGPVALELAKSTQPASGFVPIVQRRLGLVRSEAARNASFRNAQFFNAPVPTSPLPSVPGSVVPSDYEYESDAQQFETVRGPRPIAKSTTARTEDEKPKRDRSRRATSPSMSSASTTFTHPTPPSASPRSSQTSDWSLALSSSVLQSLAHSGTNEEPTGVTTDDRSEIEKMRKMSLSSLSSSSSKRPPPIPRRSSLRRVSSAHARNQSDATAIAKWPAPEVPVPAVVYDEQEPEFEIVTHTVLNSYLEDARLSLLSSECAISSNSGSSIRRSMTPSIASAYSTSSAGGRESISGVPLPAPTGPLPALPPTPTTPLVAPNEIVLKAVCPVGDSIVLCRVSRTAPLSSVRTMLASKFRQAAGVQLDLLQHGFVMGYLNQRHQPLLRPGTANGRPGTAGGRPGTAGGGPPIPARSSGRPGTAPSGGRTRSSSLSSVAACADPAHLSLIVTQRDWENAVAKHGEKMTVRLLLAGSD</sequence>
<reference evidence="2" key="1">
    <citation type="submission" date="2021-01" db="EMBL/GenBank/DDBJ databases">
        <authorList>
            <person name="Kaushik A."/>
        </authorList>
    </citation>
    <scope>NUCLEOTIDE SEQUENCE</scope>
    <source>
        <strain evidence="2">AG4-R118</strain>
    </source>
</reference>
<feature type="region of interest" description="Disordered" evidence="1">
    <location>
        <begin position="217"/>
        <end position="264"/>
    </location>
</feature>
<feature type="compositionally biased region" description="Low complexity" evidence="1">
    <location>
        <begin position="723"/>
        <end position="734"/>
    </location>
</feature>
<feature type="region of interest" description="Disordered" evidence="1">
    <location>
        <begin position="474"/>
        <end position="515"/>
    </location>
</feature>
<feature type="region of interest" description="Disordered" evidence="1">
    <location>
        <begin position="450"/>
        <end position="469"/>
    </location>
</feature>